<dbReference type="RefSeq" id="WP_380223402.1">
    <property type="nucleotide sequence ID" value="NZ_JBHSOF010000002.1"/>
</dbReference>
<feature type="region of interest" description="Disordered" evidence="1">
    <location>
        <begin position="1"/>
        <end position="21"/>
    </location>
</feature>
<evidence type="ECO:0000313" key="3">
    <source>
        <dbReference type="Proteomes" id="UP001595975"/>
    </source>
</evidence>
<dbReference type="Gene3D" id="3.90.180.10">
    <property type="entry name" value="Medium-chain alcohol dehydrogenases, catalytic domain"/>
    <property type="match status" value="1"/>
</dbReference>
<dbReference type="Pfam" id="PF13602">
    <property type="entry name" value="ADH_zinc_N_2"/>
    <property type="match status" value="1"/>
</dbReference>
<proteinExistence type="predicted"/>
<comment type="caution">
    <text evidence="2">The sequence shown here is derived from an EMBL/GenBank/DDBJ whole genome shotgun (WGS) entry which is preliminary data.</text>
</comment>
<protein>
    <submittedName>
        <fullName evidence="2">Zinc-binding dehydrogenase</fullName>
    </submittedName>
</protein>
<accession>A0ABW0WU89</accession>
<dbReference type="EMBL" id="JBHSOF010000002">
    <property type="protein sequence ID" value="MFC5661812.1"/>
    <property type="molecule type" value="Genomic_DNA"/>
</dbReference>
<keyword evidence="3" id="KW-1185">Reference proteome</keyword>
<name>A0ABW0WU89_9ACTN</name>
<evidence type="ECO:0000313" key="2">
    <source>
        <dbReference type="EMBL" id="MFC5661812.1"/>
    </source>
</evidence>
<sequence>MSCSHPTARIRPGCGPGSARVQRCSGAATSLRTGAFQPVVDRVSPFDEIAAAHRYMDADTQIGKTVVTVEH</sequence>
<evidence type="ECO:0000256" key="1">
    <source>
        <dbReference type="SAM" id="MobiDB-lite"/>
    </source>
</evidence>
<dbReference type="Proteomes" id="UP001595975">
    <property type="component" value="Unassembled WGS sequence"/>
</dbReference>
<gene>
    <name evidence="2" type="ORF">ACFP3U_02305</name>
</gene>
<organism evidence="2 3">
    <name type="scientific">Kitasatospora misakiensis</name>
    <dbReference type="NCBI Taxonomy" id="67330"/>
    <lineage>
        <taxon>Bacteria</taxon>
        <taxon>Bacillati</taxon>
        <taxon>Actinomycetota</taxon>
        <taxon>Actinomycetes</taxon>
        <taxon>Kitasatosporales</taxon>
        <taxon>Streptomycetaceae</taxon>
        <taxon>Kitasatospora</taxon>
    </lineage>
</organism>
<reference evidence="3" key="1">
    <citation type="journal article" date="2019" name="Int. J. Syst. Evol. Microbiol.">
        <title>The Global Catalogue of Microorganisms (GCM) 10K type strain sequencing project: providing services to taxonomists for standard genome sequencing and annotation.</title>
        <authorList>
            <consortium name="The Broad Institute Genomics Platform"/>
            <consortium name="The Broad Institute Genome Sequencing Center for Infectious Disease"/>
            <person name="Wu L."/>
            <person name="Ma J."/>
        </authorList>
    </citation>
    <scope>NUCLEOTIDE SEQUENCE [LARGE SCALE GENOMIC DNA]</scope>
    <source>
        <strain evidence="3">CGMCC 4.1437</strain>
    </source>
</reference>